<dbReference type="InterPro" id="IPR038460">
    <property type="entry name" value="AcetylCoA_hyd_C_sf"/>
</dbReference>
<name>A0ABT0C3M1_9BACT</name>
<dbReference type="Proteomes" id="UP001165444">
    <property type="component" value="Unassembled WGS sequence"/>
</dbReference>
<dbReference type="Pfam" id="PF13336">
    <property type="entry name" value="AcetylCoA_hyd_C"/>
    <property type="match status" value="1"/>
</dbReference>
<gene>
    <name evidence="4" type="ORF">MUN53_13520</name>
</gene>
<proteinExistence type="inferred from homology"/>
<evidence type="ECO:0000259" key="2">
    <source>
        <dbReference type="Pfam" id="PF02550"/>
    </source>
</evidence>
<dbReference type="PANTHER" id="PTHR43609:SF1">
    <property type="entry name" value="ACETYL-COA HYDROLASE"/>
    <property type="match status" value="1"/>
</dbReference>
<keyword evidence="5" id="KW-1185">Reference proteome</keyword>
<protein>
    <submittedName>
        <fullName evidence="4">Acetyl-CoA hydrolase/transferase family protein</fullName>
    </submittedName>
</protein>
<organism evidence="4 5">
    <name type="scientific">Parabacteroides faecalis</name>
    <dbReference type="NCBI Taxonomy" id="2924040"/>
    <lineage>
        <taxon>Bacteria</taxon>
        <taxon>Pseudomonadati</taxon>
        <taxon>Bacteroidota</taxon>
        <taxon>Bacteroidia</taxon>
        <taxon>Bacteroidales</taxon>
        <taxon>Tannerellaceae</taxon>
        <taxon>Parabacteroides</taxon>
    </lineage>
</organism>
<dbReference type="InterPro" id="IPR003702">
    <property type="entry name" value="ActCoA_hydro_N"/>
</dbReference>
<evidence type="ECO:0000313" key="5">
    <source>
        <dbReference type="Proteomes" id="UP001165444"/>
    </source>
</evidence>
<dbReference type="EMBL" id="JAKZMM010000038">
    <property type="protein sequence ID" value="MCJ2381614.1"/>
    <property type="molecule type" value="Genomic_DNA"/>
</dbReference>
<evidence type="ECO:0000259" key="3">
    <source>
        <dbReference type="Pfam" id="PF13336"/>
    </source>
</evidence>
<dbReference type="Gene3D" id="3.30.750.70">
    <property type="entry name" value="4-hydroxybutyrate coenzyme like domains"/>
    <property type="match status" value="1"/>
</dbReference>
<comment type="caution">
    <text evidence="4">The sequence shown here is derived from an EMBL/GenBank/DDBJ whole genome shotgun (WGS) entry which is preliminary data.</text>
</comment>
<dbReference type="RefSeq" id="WP_243326022.1">
    <property type="nucleotide sequence ID" value="NZ_JAKZMM010000038.1"/>
</dbReference>
<comment type="similarity">
    <text evidence="1">Belongs to the acetyl-CoA hydrolase/transferase family.</text>
</comment>
<keyword evidence="4" id="KW-0378">Hydrolase</keyword>
<dbReference type="PANTHER" id="PTHR43609">
    <property type="entry name" value="ACETYL-COA HYDROLASE"/>
    <property type="match status" value="1"/>
</dbReference>
<reference evidence="4 5" key="1">
    <citation type="submission" date="2022-03" db="EMBL/GenBank/DDBJ databases">
        <title>Parabacteroides sp. nov. isolated from swine feces.</title>
        <authorList>
            <person name="Bak J.E."/>
        </authorList>
    </citation>
    <scope>NUCLEOTIDE SEQUENCE [LARGE SCALE GENOMIC DNA]</scope>
    <source>
        <strain evidence="4 5">AGMB00274</strain>
    </source>
</reference>
<dbReference type="InterPro" id="IPR037171">
    <property type="entry name" value="NagB/RpiA_transferase-like"/>
</dbReference>
<sequence length="498" mass="54672">MALKFMTAEEAAAFVHNDDNVGFSGFTPAGCPKVVPGAIARKAIEEHEKGNPFKIGMFTGASTGDKLDGELARANAIKFRTPYQSNKDLRNALNAHQAEYFDMHLSELAQDLRYGFLGKIDVAIVEAADVTEDGEIVPTCGVGILPTICRMADRIIVELNDKHPKEIRGMHDIYEPADPPYRREIPVFTPSDRIGLPYVKVDPAKIVGVVKTSEPNEGKPFAPLDDVTLAIGKNVADFLVSEIRAGRLPKEFVPVQSGVGNVANAVLGCMGENEEIPAFNVYTEVIQDAVIKLMKEGRVKFASGCSLSVSNEAIDDIYSHLDFFKDKILLRPQEISNNPEVARRLGLIAMNTALEADIFGNVNSTHVLGTKMMNGIGGSGDFTRSAMLSIFTTPSTAKDGKISSFVPMVSHLDHSEHSVKIIITEYGVADLRGKSPIQRARCIIDNCVHPDYRPLLNEYLEMGIKGQTPQNLKCCFAFHEEFAKSGDMHNVKWEEYNK</sequence>
<dbReference type="Pfam" id="PF02550">
    <property type="entry name" value="AcetylCoA_hydro"/>
    <property type="match status" value="1"/>
</dbReference>
<dbReference type="InterPro" id="IPR046433">
    <property type="entry name" value="ActCoA_hydro"/>
</dbReference>
<dbReference type="NCBIfam" id="TIGR03458">
    <property type="entry name" value="YgfH_subfam"/>
    <property type="match status" value="1"/>
</dbReference>
<evidence type="ECO:0000256" key="1">
    <source>
        <dbReference type="ARBA" id="ARBA00009632"/>
    </source>
</evidence>
<dbReference type="GO" id="GO:0016787">
    <property type="term" value="F:hydrolase activity"/>
    <property type="evidence" value="ECO:0007669"/>
    <property type="project" value="UniProtKB-KW"/>
</dbReference>
<feature type="domain" description="Acetyl-CoA hydrolase/transferase C-terminal" evidence="3">
    <location>
        <begin position="316"/>
        <end position="459"/>
    </location>
</feature>
<accession>A0ABT0C3M1</accession>
<dbReference type="Gene3D" id="3.40.1080.10">
    <property type="entry name" value="Glutaconate Coenzyme A-transferase"/>
    <property type="match status" value="1"/>
</dbReference>
<dbReference type="SUPFAM" id="SSF100950">
    <property type="entry name" value="NagB/RpiA/CoA transferase-like"/>
    <property type="match status" value="2"/>
</dbReference>
<feature type="domain" description="Acetyl-CoA hydrolase/transferase N-terminal" evidence="2">
    <location>
        <begin position="5"/>
        <end position="210"/>
    </location>
</feature>
<evidence type="ECO:0000313" key="4">
    <source>
        <dbReference type="EMBL" id="MCJ2381614.1"/>
    </source>
</evidence>
<dbReference type="InterPro" id="IPR017821">
    <property type="entry name" value="Succinate_CoA_transferase"/>
</dbReference>
<dbReference type="InterPro" id="IPR026888">
    <property type="entry name" value="AcetylCoA_hyd_C"/>
</dbReference>
<dbReference type="Gene3D" id="3.40.1080.20">
    <property type="entry name" value="Acetyl-CoA hydrolase/transferase C-terminal domain"/>
    <property type="match status" value="1"/>
</dbReference>